<accession>A0A0C3QFQ5</accession>
<sequence>MPSEWMMQYGHLDHDPDDPNPPPPPPTANQPLNPFSHFPMGYSPLYVALRARKWDTARLILEIAQKQFMKEEEDEQHKQFSSLADDRDDDDEDSDTDSCASDQTETRPIGYTNLAKRFHTVSVKVKPNQLFVSDGTNWATGSISGFRAFPGATSADPMTLAILENDVEAFNQIADMMEGLEEPMAIPVHLQQTIMATDSPEILDAFIRRTGEGLSLPKPKVRESTDDAAQVQPHDGYKHYLGLDVDGKKRKDLLAVLTAVESSNGGQGPVPARRVGALEQAGLEQTQGIGYSIIVGPPATDLIGSSSGVPYSLFAPYPSFAPRLFYR</sequence>
<keyword evidence="3" id="KW-1185">Reference proteome</keyword>
<proteinExistence type="predicted"/>
<evidence type="ECO:0000313" key="2">
    <source>
        <dbReference type="EMBL" id="KIO24981.1"/>
    </source>
</evidence>
<dbReference type="OrthoDB" id="539213at2759"/>
<dbReference type="HOGENOM" id="CLU_850441_0_0_1"/>
<dbReference type="EMBL" id="KN823050">
    <property type="protein sequence ID" value="KIO24981.1"/>
    <property type="molecule type" value="Genomic_DNA"/>
</dbReference>
<feature type="compositionally biased region" description="Pro residues" evidence="1">
    <location>
        <begin position="19"/>
        <end position="28"/>
    </location>
</feature>
<reference evidence="3" key="2">
    <citation type="submission" date="2015-01" db="EMBL/GenBank/DDBJ databases">
        <title>Evolutionary Origins and Diversification of the Mycorrhizal Mutualists.</title>
        <authorList>
            <consortium name="DOE Joint Genome Institute"/>
            <consortium name="Mycorrhizal Genomics Consortium"/>
            <person name="Kohler A."/>
            <person name="Kuo A."/>
            <person name="Nagy L.G."/>
            <person name="Floudas D."/>
            <person name="Copeland A."/>
            <person name="Barry K.W."/>
            <person name="Cichocki N."/>
            <person name="Veneault-Fourrey C."/>
            <person name="LaButti K."/>
            <person name="Lindquist E.A."/>
            <person name="Lipzen A."/>
            <person name="Lundell T."/>
            <person name="Morin E."/>
            <person name="Murat C."/>
            <person name="Riley R."/>
            <person name="Ohm R."/>
            <person name="Sun H."/>
            <person name="Tunlid A."/>
            <person name="Henrissat B."/>
            <person name="Grigoriev I.V."/>
            <person name="Hibbett D.S."/>
            <person name="Martin F."/>
        </authorList>
    </citation>
    <scope>NUCLEOTIDE SEQUENCE [LARGE SCALE GENOMIC DNA]</scope>
    <source>
        <strain evidence="3">MUT 4182</strain>
    </source>
</reference>
<evidence type="ECO:0000256" key="1">
    <source>
        <dbReference type="SAM" id="MobiDB-lite"/>
    </source>
</evidence>
<dbReference type="STRING" id="1051891.A0A0C3QFQ5"/>
<evidence type="ECO:0000313" key="3">
    <source>
        <dbReference type="Proteomes" id="UP000054248"/>
    </source>
</evidence>
<feature type="region of interest" description="Disordered" evidence="1">
    <location>
        <begin position="1"/>
        <end position="35"/>
    </location>
</feature>
<gene>
    <name evidence="2" type="ORF">M407DRAFT_211262</name>
</gene>
<name>A0A0C3QFQ5_9AGAM</name>
<dbReference type="AlphaFoldDB" id="A0A0C3QFQ5"/>
<feature type="region of interest" description="Disordered" evidence="1">
    <location>
        <begin position="69"/>
        <end position="106"/>
    </location>
</feature>
<protein>
    <submittedName>
        <fullName evidence="2">Uncharacterized protein</fullName>
    </submittedName>
</protein>
<reference evidence="2 3" key="1">
    <citation type="submission" date="2014-04" db="EMBL/GenBank/DDBJ databases">
        <authorList>
            <consortium name="DOE Joint Genome Institute"/>
            <person name="Kuo A."/>
            <person name="Girlanda M."/>
            <person name="Perotto S."/>
            <person name="Kohler A."/>
            <person name="Nagy L.G."/>
            <person name="Floudas D."/>
            <person name="Copeland A."/>
            <person name="Barry K.W."/>
            <person name="Cichocki N."/>
            <person name="Veneault-Fourrey C."/>
            <person name="LaButti K."/>
            <person name="Lindquist E.A."/>
            <person name="Lipzen A."/>
            <person name="Lundell T."/>
            <person name="Morin E."/>
            <person name="Murat C."/>
            <person name="Sun H."/>
            <person name="Tunlid A."/>
            <person name="Henrissat B."/>
            <person name="Grigoriev I.V."/>
            <person name="Hibbett D.S."/>
            <person name="Martin F."/>
            <person name="Nordberg H.P."/>
            <person name="Cantor M.N."/>
            <person name="Hua S.X."/>
        </authorList>
    </citation>
    <scope>NUCLEOTIDE SEQUENCE [LARGE SCALE GENOMIC DNA]</scope>
    <source>
        <strain evidence="2 3">MUT 4182</strain>
    </source>
</reference>
<organism evidence="2 3">
    <name type="scientific">Tulasnella calospora MUT 4182</name>
    <dbReference type="NCBI Taxonomy" id="1051891"/>
    <lineage>
        <taxon>Eukaryota</taxon>
        <taxon>Fungi</taxon>
        <taxon>Dikarya</taxon>
        <taxon>Basidiomycota</taxon>
        <taxon>Agaricomycotina</taxon>
        <taxon>Agaricomycetes</taxon>
        <taxon>Cantharellales</taxon>
        <taxon>Tulasnellaceae</taxon>
        <taxon>Tulasnella</taxon>
    </lineage>
</organism>
<feature type="compositionally biased region" description="Acidic residues" evidence="1">
    <location>
        <begin position="86"/>
        <end position="96"/>
    </location>
</feature>
<dbReference type="Proteomes" id="UP000054248">
    <property type="component" value="Unassembled WGS sequence"/>
</dbReference>